<evidence type="ECO:0000313" key="12">
    <source>
        <dbReference type="EMBL" id="KXS18037.1"/>
    </source>
</evidence>
<dbReference type="EMBL" id="KQ965744">
    <property type="protein sequence ID" value="KXS18037.1"/>
    <property type="molecule type" value="Genomic_DNA"/>
</dbReference>
<proteinExistence type="inferred from homology"/>
<accession>A0A139AMP0</accession>
<evidence type="ECO:0000256" key="11">
    <source>
        <dbReference type="SAM" id="MobiDB-lite"/>
    </source>
</evidence>
<evidence type="ECO:0000313" key="13">
    <source>
        <dbReference type="Proteomes" id="UP000070544"/>
    </source>
</evidence>
<keyword evidence="7 10" id="KW-0067">ATP-binding</keyword>
<reference evidence="12 13" key="1">
    <citation type="journal article" date="2015" name="Genome Biol. Evol.">
        <title>Phylogenomic analyses indicate that early fungi evolved digesting cell walls of algal ancestors of land plants.</title>
        <authorList>
            <person name="Chang Y."/>
            <person name="Wang S."/>
            <person name="Sekimoto S."/>
            <person name="Aerts A.L."/>
            <person name="Choi C."/>
            <person name="Clum A."/>
            <person name="LaButti K.M."/>
            <person name="Lindquist E.A."/>
            <person name="Yee Ngan C."/>
            <person name="Ohm R.A."/>
            <person name="Salamov A.A."/>
            <person name="Grigoriev I.V."/>
            <person name="Spatafora J.W."/>
            <person name="Berbee M.L."/>
        </authorList>
    </citation>
    <scope>NUCLEOTIDE SEQUENCE [LARGE SCALE GENOMIC DNA]</scope>
    <source>
        <strain evidence="12 13">JEL478</strain>
    </source>
</reference>
<evidence type="ECO:0000256" key="5">
    <source>
        <dbReference type="ARBA" id="ARBA00022684"/>
    </source>
</evidence>
<dbReference type="EC" id="6.3.2.2" evidence="3 10"/>
<dbReference type="PANTHER" id="PTHR11164">
    <property type="entry name" value="GLUTAMATE CYSTEINE LIGASE"/>
    <property type="match status" value="1"/>
</dbReference>
<dbReference type="GO" id="GO:0005524">
    <property type="term" value="F:ATP binding"/>
    <property type="evidence" value="ECO:0007669"/>
    <property type="project" value="UniProtKB-UniRule"/>
</dbReference>
<dbReference type="FunFam" id="3.30.590.50:FF:000007">
    <property type="entry name" value="Glutamate--cysteine ligase"/>
    <property type="match status" value="1"/>
</dbReference>
<evidence type="ECO:0000256" key="8">
    <source>
        <dbReference type="ARBA" id="ARBA00030585"/>
    </source>
</evidence>
<dbReference type="FunFam" id="3.30.590.50:FF:000002">
    <property type="entry name" value="Glutamate--cysteine ligase catalytic subunit"/>
    <property type="match status" value="1"/>
</dbReference>
<dbReference type="GO" id="GO:0004357">
    <property type="term" value="F:glutamate-cysteine ligase activity"/>
    <property type="evidence" value="ECO:0007669"/>
    <property type="project" value="UniProtKB-UniRule"/>
</dbReference>
<dbReference type="Gene3D" id="1.10.8.960">
    <property type="match status" value="1"/>
</dbReference>
<dbReference type="GO" id="GO:0017109">
    <property type="term" value="C:glutamate-cysteine ligase complex"/>
    <property type="evidence" value="ECO:0007669"/>
    <property type="project" value="TreeGrafter"/>
</dbReference>
<dbReference type="OMA" id="IAHMFIR"/>
<dbReference type="Pfam" id="PF03074">
    <property type="entry name" value="GCS"/>
    <property type="match status" value="2"/>
</dbReference>
<evidence type="ECO:0000256" key="3">
    <source>
        <dbReference type="ARBA" id="ARBA00012220"/>
    </source>
</evidence>
<sequence length="743" mass="82680">MGLLTLGTPLSWDEAKQHAEHVRAHGIEQFLNIWNKCKTRRSDALLFGDEVEYLLAHFDYEGDDEETNTAKVNGNGVAHHRPTRVRLSTTAHELVAKLAHEEEVATQSGLVADGHWVPEYGRFMAEATPARPFGSTLNDLLEVEKSMKKRRRQAEEVCAPHEALLTLTVFPRLGCPDSFYPSGQLPAADTSASRSIFIPDSAINPHARFPTLTANIRTRRGEKVAINLPIFRDKNTPSPFLEPAPPSLLSSTTLPQVPVPADGKATIPGLLPDCAKPDHVYLDAMAFGMGNCCLQITFQACSVEEARRLYDALIPVAPILTALSAASPIFRGYLVDVDCRWNTISGSVDDRTREERGLEPLRTSTYRIPKSRYDSVSLYLSGGPNYSGGCGFPRLDMVTPRHSPEGTPQRPRSVAEMEDPCGCGDSTSSEKSVDMDYFDDKYNDIPVPINQKVYERLRENDIDHHLAQHISHLFIRDPLVVYKELLDQDDSQSSDHFENIQSTNWQTLRFKPPPPNNPNIGWRVEFRPLELQMTDFENAAFSVFVVLLVRAVLGFGLNFYMPLSKVDENLQTAQKRDAAKSGRFWFRRNICANQDLLEDLLPAPFHSLANGGGVPPPGYITHPNNTDPDQHTLMTINDIMNGNTTLGFPGLIPIVRAYLQGQPHVDRSVRDSLERYVDFIAAKSRGDLVTTASFLRKVATEHPDYKGDSVISEQIAADLCNLVRKIGEGDPEVLEMAKNCCGV</sequence>
<evidence type="ECO:0000256" key="9">
    <source>
        <dbReference type="ARBA" id="ARBA00032122"/>
    </source>
</evidence>
<comment type="catalytic activity">
    <reaction evidence="10">
        <text>L-cysteine + L-glutamate + ATP = gamma-L-glutamyl-L-cysteine + ADP + phosphate + H(+)</text>
        <dbReference type="Rhea" id="RHEA:13285"/>
        <dbReference type="ChEBI" id="CHEBI:15378"/>
        <dbReference type="ChEBI" id="CHEBI:29985"/>
        <dbReference type="ChEBI" id="CHEBI:30616"/>
        <dbReference type="ChEBI" id="CHEBI:35235"/>
        <dbReference type="ChEBI" id="CHEBI:43474"/>
        <dbReference type="ChEBI" id="CHEBI:58173"/>
        <dbReference type="ChEBI" id="CHEBI:456216"/>
        <dbReference type="EC" id="6.3.2.2"/>
    </reaction>
</comment>
<evidence type="ECO:0000256" key="4">
    <source>
        <dbReference type="ARBA" id="ARBA00022598"/>
    </source>
</evidence>
<keyword evidence="4 10" id="KW-0436">Ligase</keyword>
<dbReference type="STRING" id="1344416.A0A139AMP0"/>
<dbReference type="PANTHER" id="PTHR11164:SF0">
    <property type="entry name" value="GLUTAMATE--CYSTEINE LIGASE CATALYTIC SUBUNIT"/>
    <property type="match status" value="1"/>
</dbReference>
<feature type="region of interest" description="Disordered" evidence="11">
    <location>
        <begin position="402"/>
        <end position="429"/>
    </location>
</feature>
<organism evidence="12 13">
    <name type="scientific">Gonapodya prolifera (strain JEL478)</name>
    <name type="common">Monoblepharis prolifera</name>
    <dbReference type="NCBI Taxonomy" id="1344416"/>
    <lineage>
        <taxon>Eukaryota</taxon>
        <taxon>Fungi</taxon>
        <taxon>Fungi incertae sedis</taxon>
        <taxon>Chytridiomycota</taxon>
        <taxon>Chytridiomycota incertae sedis</taxon>
        <taxon>Monoblepharidomycetes</taxon>
        <taxon>Monoblepharidales</taxon>
        <taxon>Gonapodyaceae</taxon>
        <taxon>Gonapodya</taxon>
    </lineage>
</organism>
<dbReference type="Gene3D" id="3.30.590.50">
    <property type="match status" value="2"/>
</dbReference>
<dbReference type="GO" id="GO:0006750">
    <property type="term" value="P:glutathione biosynthetic process"/>
    <property type="evidence" value="ECO:0007669"/>
    <property type="project" value="UniProtKB-UniRule"/>
</dbReference>
<dbReference type="Proteomes" id="UP000070544">
    <property type="component" value="Unassembled WGS sequence"/>
</dbReference>
<evidence type="ECO:0000256" key="1">
    <source>
        <dbReference type="ARBA" id="ARBA00005006"/>
    </source>
</evidence>
<keyword evidence="13" id="KW-1185">Reference proteome</keyword>
<dbReference type="UniPathway" id="UPA00142">
    <property type="reaction ID" value="UER00209"/>
</dbReference>
<comment type="pathway">
    <text evidence="1 10">Sulfur metabolism; glutathione biosynthesis; glutathione from L-cysteine and L-glutamate: step 1/2.</text>
</comment>
<evidence type="ECO:0000256" key="7">
    <source>
        <dbReference type="ARBA" id="ARBA00022840"/>
    </source>
</evidence>
<evidence type="ECO:0000256" key="2">
    <source>
        <dbReference type="ARBA" id="ARBA00008100"/>
    </source>
</evidence>
<comment type="similarity">
    <text evidence="2 10">Belongs to the glutamate--cysteine ligase type 3 family.</text>
</comment>
<protein>
    <recommendedName>
        <fullName evidence="3 10">Glutamate--cysteine ligase</fullName>
        <ecNumber evidence="3 10">6.3.2.2</ecNumber>
    </recommendedName>
    <alternativeName>
        <fullName evidence="9 10">Gamma-ECS</fullName>
    </alternativeName>
    <alternativeName>
        <fullName evidence="8 10">Gamma-glutamylcysteine synthetase</fullName>
    </alternativeName>
</protein>
<keyword evidence="5 10" id="KW-0317">Glutathione biosynthesis</keyword>
<gene>
    <name evidence="12" type="ORF">M427DRAFT_30129</name>
</gene>
<dbReference type="GO" id="GO:0046938">
    <property type="term" value="P:phytochelatin biosynthetic process"/>
    <property type="evidence" value="ECO:0007669"/>
    <property type="project" value="EnsemblFungi"/>
</dbReference>
<dbReference type="SUPFAM" id="SSF55931">
    <property type="entry name" value="Glutamine synthetase/guanido kinase"/>
    <property type="match status" value="1"/>
</dbReference>
<dbReference type="InterPro" id="IPR004308">
    <property type="entry name" value="GCS"/>
</dbReference>
<evidence type="ECO:0000256" key="10">
    <source>
        <dbReference type="RuleBase" id="RU367135"/>
    </source>
</evidence>
<name>A0A139AMP0_GONPJ</name>
<evidence type="ECO:0000256" key="6">
    <source>
        <dbReference type="ARBA" id="ARBA00022741"/>
    </source>
</evidence>
<dbReference type="GO" id="GO:0098849">
    <property type="term" value="P:cellular detoxification of cadmium ion"/>
    <property type="evidence" value="ECO:0007669"/>
    <property type="project" value="EnsemblFungi"/>
</dbReference>
<dbReference type="InterPro" id="IPR014746">
    <property type="entry name" value="Gln_synth/guanido_kin_cat_dom"/>
</dbReference>
<dbReference type="OrthoDB" id="7939818at2759"/>
<keyword evidence="6 10" id="KW-0547">Nucleotide-binding</keyword>
<dbReference type="AlphaFoldDB" id="A0A139AMP0"/>